<reference evidence="8" key="1">
    <citation type="submission" date="2022-06" db="EMBL/GenBank/DDBJ databases">
        <authorList>
            <person name="Goudenege D."/>
            <person name="Le Roux F."/>
        </authorList>
    </citation>
    <scope>NUCLEOTIDE SEQUENCE</scope>
    <source>
        <strain evidence="8">12-063</strain>
    </source>
</reference>
<evidence type="ECO:0000256" key="2">
    <source>
        <dbReference type="ARBA" id="ARBA00022908"/>
    </source>
</evidence>
<dbReference type="InterPro" id="IPR050808">
    <property type="entry name" value="Phage_Integrase"/>
</dbReference>
<dbReference type="InterPro" id="IPR010998">
    <property type="entry name" value="Integrase_recombinase_N"/>
</dbReference>
<dbReference type="InterPro" id="IPR038488">
    <property type="entry name" value="Integrase_DNA-bd_sf"/>
</dbReference>
<dbReference type="SUPFAM" id="SSF56349">
    <property type="entry name" value="DNA breaking-rejoining enzymes"/>
    <property type="match status" value="1"/>
</dbReference>
<sequence length="412" mass="47172">MARTTKSLTDKQISNAKPQDKEYTLFDGNGLRLRVKPNGTKTWLFNYTRPHNGKRANMTFGSYPSLSLTNARKKALGAIETLQAGIDPQVKLKNQQTIEQQRLLSTLAEVTNSWLTVKSATISEKTKVNLQRALNLHLLPKLGNTPITELTAPLVINTLQPLQAKGHLETLKSICQRVNEIMSFAQNKGLIEYNPLAKISSAFLKPTVTNMKSISADELPELMRTLGRASIMYTTRCMIEWQLHTMTRPIETAQARWDEIDWDENLWVIPADRMKKRRDHLVPLTPQTLNLLNEMKKINGGSEYIFASYKDPMRPSNSQTANIALKRMGFKDRLVSHGLRALASTTLNETKLFHNDVIELALAHVDKNQIRGIYNRALYLNQRREMLRWWSNYIEEAYFGDCDRSFRFIPIT</sequence>
<dbReference type="InterPro" id="IPR025166">
    <property type="entry name" value="Integrase_DNA_bind_dom"/>
</dbReference>
<dbReference type="PROSITE" id="PS51900">
    <property type="entry name" value="CB"/>
    <property type="match status" value="1"/>
</dbReference>
<dbReference type="EMBL" id="CALYLK010000136">
    <property type="protein sequence ID" value="CAH8235734.1"/>
    <property type="molecule type" value="Genomic_DNA"/>
</dbReference>
<evidence type="ECO:0000256" key="1">
    <source>
        <dbReference type="ARBA" id="ARBA00008857"/>
    </source>
</evidence>
<name>A0ABM9FRN8_9VIBR</name>
<feature type="domain" description="Tyr recombinase" evidence="6">
    <location>
        <begin position="209"/>
        <end position="387"/>
    </location>
</feature>
<proteinExistence type="inferred from homology"/>
<dbReference type="InterPro" id="IPR053876">
    <property type="entry name" value="Phage_int_M"/>
</dbReference>
<evidence type="ECO:0000256" key="3">
    <source>
        <dbReference type="ARBA" id="ARBA00023125"/>
    </source>
</evidence>
<dbReference type="RefSeq" id="WP_168786774.1">
    <property type="nucleotide sequence ID" value="NZ_CALYLF010000006.1"/>
</dbReference>
<gene>
    <name evidence="8" type="primary">intA</name>
    <name evidence="8" type="ORF">VAE063_950337</name>
</gene>
<dbReference type="PANTHER" id="PTHR30629:SF6">
    <property type="entry name" value="PROPHAGE INTEGRASE INTA-RELATED"/>
    <property type="match status" value="1"/>
</dbReference>
<dbReference type="InterPro" id="IPR002104">
    <property type="entry name" value="Integrase_catalytic"/>
</dbReference>
<evidence type="ECO:0000259" key="6">
    <source>
        <dbReference type="PROSITE" id="PS51898"/>
    </source>
</evidence>
<protein>
    <submittedName>
        <fullName evidence="8">Prophage integrase IntA</fullName>
    </submittedName>
</protein>
<dbReference type="Gene3D" id="1.10.150.130">
    <property type="match status" value="1"/>
</dbReference>
<dbReference type="Pfam" id="PF22022">
    <property type="entry name" value="Phage_int_M"/>
    <property type="match status" value="1"/>
</dbReference>
<feature type="domain" description="Core-binding (CB)" evidence="7">
    <location>
        <begin position="105"/>
        <end position="186"/>
    </location>
</feature>
<evidence type="ECO:0000256" key="5">
    <source>
        <dbReference type="PROSITE-ProRule" id="PRU01248"/>
    </source>
</evidence>
<keyword evidence="9" id="KW-1185">Reference proteome</keyword>
<dbReference type="Proteomes" id="UP001152658">
    <property type="component" value="Unassembled WGS sequence"/>
</dbReference>
<dbReference type="Gene3D" id="1.10.443.10">
    <property type="entry name" value="Intergrase catalytic core"/>
    <property type="match status" value="1"/>
</dbReference>
<organism evidence="8 9">
    <name type="scientific">Vibrio aestuarianus</name>
    <dbReference type="NCBI Taxonomy" id="28171"/>
    <lineage>
        <taxon>Bacteria</taxon>
        <taxon>Pseudomonadati</taxon>
        <taxon>Pseudomonadota</taxon>
        <taxon>Gammaproteobacteria</taxon>
        <taxon>Vibrionales</taxon>
        <taxon>Vibrionaceae</taxon>
        <taxon>Vibrio</taxon>
    </lineage>
</organism>
<dbReference type="CDD" id="cd00801">
    <property type="entry name" value="INT_P4_C"/>
    <property type="match status" value="1"/>
</dbReference>
<evidence type="ECO:0000259" key="7">
    <source>
        <dbReference type="PROSITE" id="PS51900"/>
    </source>
</evidence>
<comment type="caution">
    <text evidence="8">The sequence shown here is derived from an EMBL/GenBank/DDBJ whole genome shotgun (WGS) entry which is preliminary data.</text>
</comment>
<dbReference type="InterPro" id="IPR013762">
    <property type="entry name" value="Integrase-like_cat_sf"/>
</dbReference>
<dbReference type="Gene3D" id="3.30.160.390">
    <property type="entry name" value="Integrase, DNA-binding domain"/>
    <property type="match status" value="1"/>
</dbReference>
<keyword evidence="3 5" id="KW-0238">DNA-binding</keyword>
<dbReference type="Pfam" id="PF13356">
    <property type="entry name" value="Arm-DNA-bind_3"/>
    <property type="match status" value="1"/>
</dbReference>
<evidence type="ECO:0000313" key="8">
    <source>
        <dbReference type="EMBL" id="CAH8235734.1"/>
    </source>
</evidence>
<evidence type="ECO:0000313" key="9">
    <source>
        <dbReference type="Proteomes" id="UP001152658"/>
    </source>
</evidence>
<keyword evidence="4" id="KW-0233">DNA recombination</keyword>
<evidence type="ECO:0000256" key="4">
    <source>
        <dbReference type="ARBA" id="ARBA00023172"/>
    </source>
</evidence>
<accession>A0ABM9FRN8</accession>
<dbReference type="InterPro" id="IPR044068">
    <property type="entry name" value="CB"/>
</dbReference>
<dbReference type="Pfam" id="PF00589">
    <property type="entry name" value="Phage_integrase"/>
    <property type="match status" value="1"/>
</dbReference>
<dbReference type="PANTHER" id="PTHR30629">
    <property type="entry name" value="PROPHAGE INTEGRASE"/>
    <property type="match status" value="1"/>
</dbReference>
<dbReference type="PROSITE" id="PS51898">
    <property type="entry name" value="TYR_RECOMBINASE"/>
    <property type="match status" value="1"/>
</dbReference>
<comment type="similarity">
    <text evidence="1">Belongs to the 'phage' integrase family.</text>
</comment>
<keyword evidence="2" id="KW-0229">DNA integration</keyword>
<dbReference type="InterPro" id="IPR011010">
    <property type="entry name" value="DNA_brk_join_enz"/>
</dbReference>